<dbReference type="Proteomes" id="UP000032141">
    <property type="component" value="Chromosome C7"/>
</dbReference>
<accession>A0A0D3DG63</accession>
<dbReference type="HOGENOM" id="CLU_1217419_0_0_1"/>
<dbReference type="AlphaFoldDB" id="A0A0D3DG63"/>
<feature type="transmembrane region" description="Helical" evidence="1">
    <location>
        <begin position="134"/>
        <end position="155"/>
    </location>
</feature>
<reference evidence="2 3" key="1">
    <citation type="journal article" date="2014" name="Genome Biol.">
        <title>Transcriptome and methylome profiling reveals relics of genome dominance in the mesopolyploid Brassica oleracea.</title>
        <authorList>
            <person name="Parkin I.A."/>
            <person name="Koh C."/>
            <person name="Tang H."/>
            <person name="Robinson S.J."/>
            <person name="Kagale S."/>
            <person name="Clarke W.E."/>
            <person name="Town C.D."/>
            <person name="Nixon J."/>
            <person name="Krishnakumar V."/>
            <person name="Bidwell S.L."/>
            <person name="Denoeud F."/>
            <person name="Belcram H."/>
            <person name="Links M.G."/>
            <person name="Just J."/>
            <person name="Clarke C."/>
            <person name="Bender T."/>
            <person name="Huebert T."/>
            <person name="Mason A.S."/>
            <person name="Pires J.C."/>
            <person name="Barker G."/>
            <person name="Moore J."/>
            <person name="Walley P.G."/>
            <person name="Manoli S."/>
            <person name="Batley J."/>
            <person name="Edwards D."/>
            <person name="Nelson M.N."/>
            <person name="Wang X."/>
            <person name="Paterson A.H."/>
            <person name="King G."/>
            <person name="Bancroft I."/>
            <person name="Chalhoub B."/>
            <person name="Sharpe A.G."/>
        </authorList>
    </citation>
    <scope>NUCLEOTIDE SEQUENCE</scope>
    <source>
        <strain evidence="2 3">cv. TO1000</strain>
    </source>
</reference>
<keyword evidence="3" id="KW-1185">Reference proteome</keyword>
<evidence type="ECO:0000256" key="1">
    <source>
        <dbReference type="SAM" id="Phobius"/>
    </source>
</evidence>
<reference evidence="2" key="2">
    <citation type="submission" date="2015-03" db="UniProtKB">
        <authorList>
            <consortium name="EnsemblPlants"/>
        </authorList>
    </citation>
    <scope>IDENTIFICATION</scope>
</reference>
<name>A0A0D3DG63_BRAOL</name>
<evidence type="ECO:0000313" key="2">
    <source>
        <dbReference type="EnsemblPlants" id="Bo7g110620.1"/>
    </source>
</evidence>
<evidence type="ECO:0000313" key="3">
    <source>
        <dbReference type="Proteomes" id="UP000032141"/>
    </source>
</evidence>
<dbReference type="OMA" id="WLGWRDY"/>
<keyword evidence="1" id="KW-0812">Transmembrane</keyword>
<organism evidence="2 3">
    <name type="scientific">Brassica oleracea var. oleracea</name>
    <dbReference type="NCBI Taxonomy" id="109376"/>
    <lineage>
        <taxon>Eukaryota</taxon>
        <taxon>Viridiplantae</taxon>
        <taxon>Streptophyta</taxon>
        <taxon>Embryophyta</taxon>
        <taxon>Tracheophyta</taxon>
        <taxon>Spermatophyta</taxon>
        <taxon>Magnoliopsida</taxon>
        <taxon>eudicotyledons</taxon>
        <taxon>Gunneridae</taxon>
        <taxon>Pentapetalae</taxon>
        <taxon>rosids</taxon>
        <taxon>malvids</taxon>
        <taxon>Brassicales</taxon>
        <taxon>Brassicaceae</taxon>
        <taxon>Brassiceae</taxon>
        <taxon>Brassica</taxon>
    </lineage>
</organism>
<sequence>IEYGWTKLRSKLDQAQIEAARHQYPPQPEVEFGFPKECYCGGEPLLTQELTRGEGSTPARTNRTEIAMSTSGGTSRLQRRSKPLVHKNWLGWRDYEETELWELKEVQFDMEQKLVRLESIVCDLGRKKSRFGNGFELVVGVLVVVLVIIAFGVAAHERAAFTQYNKFEFQPREVPDTFTVNMPSNIGENVGTTMDRRTRLRNRQIHENLKDDLIENIWAKFEHLPNNM</sequence>
<dbReference type="Gramene" id="Bo7g110620.1">
    <property type="protein sequence ID" value="Bo7g110620.1"/>
    <property type="gene ID" value="Bo7g110620"/>
</dbReference>
<protein>
    <submittedName>
        <fullName evidence="2">Uncharacterized protein</fullName>
    </submittedName>
</protein>
<proteinExistence type="predicted"/>
<keyword evidence="1" id="KW-1133">Transmembrane helix</keyword>
<keyword evidence="1" id="KW-0472">Membrane</keyword>
<dbReference type="EnsemblPlants" id="Bo7g110620.1">
    <property type="protein sequence ID" value="Bo7g110620.1"/>
    <property type="gene ID" value="Bo7g110620"/>
</dbReference>